<evidence type="ECO:0000313" key="2">
    <source>
        <dbReference type="Proteomes" id="UP000828390"/>
    </source>
</evidence>
<evidence type="ECO:0000313" key="1">
    <source>
        <dbReference type="EMBL" id="KAH3817599.1"/>
    </source>
</evidence>
<reference evidence="1" key="1">
    <citation type="journal article" date="2019" name="bioRxiv">
        <title>The Genome of the Zebra Mussel, Dreissena polymorpha: A Resource for Invasive Species Research.</title>
        <authorList>
            <person name="McCartney M.A."/>
            <person name="Auch B."/>
            <person name="Kono T."/>
            <person name="Mallez S."/>
            <person name="Zhang Y."/>
            <person name="Obille A."/>
            <person name="Becker A."/>
            <person name="Abrahante J.E."/>
            <person name="Garbe J."/>
            <person name="Badalamenti J.P."/>
            <person name="Herman A."/>
            <person name="Mangelson H."/>
            <person name="Liachko I."/>
            <person name="Sullivan S."/>
            <person name="Sone E.D."/>
            <person name="Koren S."/>
            <person name="Silverstein K.A.T."/>
            <person name="Beckman K.B."/>
            <person name="Gohl D.M."/>
        </authorList>
    </citation>
    <scope>NUCLEOTIDE SEQUENCE</scope>
    <source>
        <strain evidence="1">Duluth1</strain>
        <tissue evidence="1">Whole animal</tissue>
    </source>
</reference>
<sequence length="56" mass="5930">MIPPAPPPLDIKAMAAACCGDMPPAPPIGGIWLRTTVDRQRIPSTTANFIVSDEID</sequence>
<comment type="caution">
    <text evidence="1">The sequence shown here is derived from an EMBL/GenBank/DDBJ whole genome shotgun (WGS) entry which is preliminary data.</text>
</comment>
<dbReference type="EMBL" id="JAIWYP010000005">
    <property type="protein sequence ID" value="KAH3817599.1"/>
    <property type="molecule type" value="Genomic_DNA"/>
</dbReference>
<name>A0A9D4GI47_DREPO</name>
<protein>
    <submittedName>
        <fullName evidence="1">Uncharacterized protein</fullName>
    </submittedName>
</protein>
<proteinExistence type="predicted"/>
<gene>
    <name evidence="1" type="ORF">DPMN_119138</name>
</gene>
<organism evidence="1 2">
    <name type="scientific">Dreissena polymorpha</name>
    <name type="common">Zebra mussel</name>
    <name type="synonym">Mytilus polymorpha</name>
    <dbReference type="NCBI Taxonomy" id="45954"/>
    <lineage>
        <taxon>Eukaryota</taxon>
        <taxon>Metazoa</taxon>
        <taxon>Spiralia</taxon>
        <taxon>Lophotrochozoa</taxon>
        <taxon>Mollusca</taxon>
        <taxon>Bivalvia</taxon>
        <taxon>Autobranchia</taxon>
        <taxon>Heteroconchia</taxon>
        <taxon>Euheterodonta</taxon>
        <taxon>Imparidentia</taxon>
        <taxon>Neoheterodontei</taxon>
        <taxon>Myida</taxon>
        <taxon>Dreissenoidea</taxon>
        <taxon>Dreissenidae</taxon>
        <taxon>Dreissena</taxon>
    </lineage>
</organism>
<accession>A0A9D4GI47</accession>
<keyword evidence="2" id="KW-1185">Reference proteome</keyword>
<reference evidence="1" key="2">
    <citation type="submission" date="2020-11" db="EMBL/GenBank/DDBJ databases">
        <authorList>
            <person name="McCartney M.A."/>
            <person name="Auch B."/>
            <person name="Kono T."/>
            <person name="Mallez S."/>
            <person name="Becker A."/>
            <person name="Gohl D.M."/>
            <person name="Silverstein K.A.T."/>
            <person name="Koren S."/>
            <person name="Bechman K.B."/>
            <person name="Herman A."/>
            <person name="Abrahante J.E."/>
            <person name="Garbe J."/>
        </authorList>
    </citation>
    <scope>NUCLEOTIDE SEQUENCE</scope>
    <source>
        <strain evidence="1">Duluth1</strain>
        <tissue evidence="1">Whole animal</tissue>
    </source>
</reference>
<dbReference type="AlphaFoldDB" id="A0A9D4GI47"/>
<dbReference type="Proteomes" id="UP000828390">
    <property type="component" value="Unassembled WGS sequence"/>
</dbReference>